<dbReference type="PATRIC" id="fig|1423775.4.peg.1303"/>
<dbReference type="InterPro" id="IPR003833">
    <property type="entry name" value="CT_C_D"/>
</dbReference>
<accession>A0A0R1KG71</accession>
<dbReference type="GO" id="GO:0005524">
    <property type="term" value="F:ATP binding"/>
    <property type="evidence" value="ECO:0007669"/>
    <property type="project" value="UniProtKB-KW"/>
</dbReference>
<dbReference type="SUPFAM" id="SSF50891">
    <property type="entry name" value="Cyclophilin-like"/>
    <property type="match status" value="1"/>
</dbReference>
<dbReference type="Gene3D" id="2.40.100.10">
    <property type="entry name" value="Cyclophilin-like"/>
    <property type="match status" value="1"/>
</dbReference>
<keyword evidence="2 5" id="KW-0378">Hydrolase</keyword>
<dbReference type="AlphaFoldDB" id="A0A0R1KG71"/>
<dbReference type="SMART" id="SM00796">
    <property type="entry name" value="AHS1"/>
    <property type="match status" value="1"/>
</dbReference>
<sequence>MEDKLMDYSYFQINEQALEVVFPEQINVEENKLVQQVSQKLIEEETTGVTGVIPAYHTLTVNFDYDLTSFKLLEGQIDSLIASSSGENMSVKRIVELPVCYDEEFGPDLEDVAEFASVSVEKLIKLHTGTDYFIFMMGFLPGFAYMGSVPEQIAMPRLKVPRKSIAPGSVGIAGAQTGMYPVESPGGWRLIGRTPIQLYDRNNPVLKYKSGDYVRFKAVSKSEYYDIQKQDQSGNYTLKTITEGGDIND</sequence>
<dbReference type="Gene3D" id="3.30.1360.40">
    <property type="match status" value="1"/>
</dbReference>
<dbReference type="Proteomes" id="UP000051248">
    <property type="component" value="Unassembled WGS sequence"/>
</dbReference>
<keyword evidence="3" id="KW-0067">ATP-binding</keyword>
<gene>
    <name evidence="5" type="ORF">FD03_GL001273</name>
</gene>
<dbReference type="eggNOG" id="COG2049">
    <property type="taxonomic scope" value="Bacteria"/>
</dbReference>
<evidence type="ECO:0000259" key="4">
    <source>
        <dbReference type="SMART" id="SM00796"/>
    </source>
</evidence>
<evidence type="ECO:0000256" key="2">
    <source>
        <dbReference type="ARBA" id="ARBA00022801"/>
    </source>
</evidence>
<comment type="caution">
    <text evidence="5">The sequence shown here is derived from an EMBL/GenBank/DDBJ whole genome shotgun (WGS) entry which is preliminary data.</text>
</comment>
<organism evidence="5 6">
    <name type="scientific">Companilactobacillus nodensis DSM 19682 = JCM 14932 = NBRC 107160</name>
    <dbReference type="NCBI Taxonomy" id="1423775"/>
    <lineage>
        <taxon>Bacteria</taxon>
        <taxon>Bacillati</taxon>
        <taxon>Bacillota</taxon>
        <taxon>Bacilli</taxon>
        <taxon>Lactobacillales</taxon>
        <taxon>Lactobacillaceae</taxon>
        <taxon>Companilactobacillus</taxon>
    </lineage>
</organism>
<evidence type="ECO:0000313" key="6">
    <source>
        <dbReference type="Proteomes" id="UP000051248"/>
    </source>
</evidence>
<protein>
    <submittedName>
        <fullName evidence="5">Allophanate hydrolase</fullName>
    </submittedName>
</protein>
<dbReference type="Pfam" id="PF02682">
    <property type="entry name" value="CT_C_D"/>
    <property type="match status" value="1"/>
</dbReference>
<dbReference type="NCBIfam" id="TIGR00370">
    <property type="entry name" value="5-oxoprolinase subunit PxpB"/>
    <property type="match status" value="1"/>
</dbReference>
<dbReference type="SUPFAM" id="SSF160467">
    <property type="entry name" value="PH0987 N-terminal domain-like"/>
    <property type="match status" value="1"/>
</dbReference>
<evidence type="ECO:0000256" key="1">
    <source>
        <dbReference type="ARBA" id="ARBA00022741"/>
    </source>
</evidence>
<dbReference type="InterPro" id="IPR010016">
    <property type="entry name" value="PxpB"/>
</dbReference>
<dbReference type="PANTHER" id="PTHR34698">
    <property type="entry name" value="5-OXOPROLINASE SUBUNIT B"/>
    <property type="match status" value="1"/>
</dbReference>
<proteinExistence type="predicted"/>
<dbReference type="PANTHER" id="PTHR34698:SF2">
    <property type="entry name" value="5-OXOPROLINASE SUBUNIT B"/>
    <property type="match status" value="1"/>
</dbReference>
<dbReference type="STRING" id="1423775.FD03_GL001273"/>
<feature type="domain" description="Carboxyltransferase" evidence="4">
    <location>
        <begin position="8"/>
        <end position="207"/>
    </location>
</feature>
<keyword evidence="1" id="KW-0547">Nucleotide-binding</keyword>
<dbReference type="EMBL" id="AZDZ01000019">
    <property type="protein sequence ID" value="KRK78914.1"/>
    <property type="molecule type" value="Genomic_DNA"/>
</dbReference>
<dbReference type="GO" id="GO:0016787">
    <property type="term" value="F:hydrolase activity"/>
    <property type="evidence" value="ECO:0007669"/>
    <property type="project" value="UniProtKB-KW"/>
</dbReference>
<evidence type="ECO:0000313" key="5">
    <source>
        <dbReference type="EMBL" id="KRK78914.1"/>
    </source>
</evidence>
<keyword evidence="6" id="KW-1185">Reference proteome</keyword>
<dbReference type="InterPro" id="IPR029000">
    <property type="entry name" value="Cyclophilin-like_dom_sf"/>
</dbReference>
<evidence type="ECO:0000256" key="3">
    <source>
        <dbReference type="ARBA" id="ARBA00022840"/>
    </source>
</evidence>
<name>A0A0R1KG71_9LACO</name>
<reference evidence="5 6" key="1">
    <citation type="journal article" date="2015" name="Genome Announc.">
        <title>Expanding the biotechnology potential of lactobacilli through comparative genomics of 213 strains and associated genera.</title>
        <authorList>
            <person name="Sun Z."/>
            <person name="Harris H.M."/>
            <person name="McCann A."/>
            <person name="Guo C."/>
            <person name="Argimon S."/>
            <person name="Zhang W."/>
            <person name="Yang X."/>
            <person name="Jeffery I.B."/>
            <person name="Cooney J.C."/>
            <person name="Kagawa T.F."/>
            <person name="Liu W."/>
            <person name="Song Y."/>
            <person name="Salvetti E."/>
            <person name="Wrobel A."/>
            <person name="Rasinkangas P."/>
            <person name="Parkhill J."/>
            <person name="Rea M.C."/>
            <person name="O'Sullivan O."/>
            <person name="Ritari J."/>
            <person name="Douillard F.P."/>
            <person name="Paul Ross R."/>
            <person name="Yang R."/>
            <person name="Briner A.E."/>
            <person name="Felis G.E."/>
            <person name="de Vos W.M."/>
            <person name="Barrangou R."/>
            <person name="Klaenhammer T.R."/>
            <person name="Caufield P.W."/>
            <person name="Cui Y."/>
            <person name="Zhang H."/>
            <person name="O'Toole P.W."/>
        </authorList>
    </citation>
    <scope>NUCLEOTIDE SEQUENCE [LARGE SCALE GENOMIC DNA]</scope>
    <source>
        <strain evidence="5 6">DSM 19682</strain>
    </source>
</reference>